<proteinExistence type="predicted"/>
<accession>A0A6J4TRC6</accession>
<gene>
    <name evidence="2" type="ORF">AVDCRST_MAG73-822</name>
</gene>
<dbReference type="Pfam" id="PF05016">
    <property type="entry name" value="ParE_toxin"/>
    <property type="match status" value="1"/>
</dbReference>
<dbReference type="InterPro" id="IPR007712">
    <property type="entry name" value="RelE/ParE_toxin"/>
</dbReference>
<dbReference type="Gene3D" id="3.30.2310.20">
    <property type="entry name" value="RelE-like"/>
    <property type="match status" value="1"/>
</dbReference>
<dbReference type="InterPro" id="IPR035093">
    <property type="entry name" value="RelE/ParE_toxin_dom_sf"/>
</dbReference>
<reference evidence="2" key="1">
    <citation type="submission" date="2020-02" db="EMBL/GenBank/DDBJ databases">
        <authorList>
            <person name="Meier V. D."/>
        </authorList>
    </citation>
    <scope>NUCLEOTIDE SEQUENCE</scope>
    <source>
        <strain evidence="2">AVDCRST_MAG73</strain>
    </source>
</reference>
<organism evidence="2">
    <name type="scientific">uncultured Thermomicrobiales bacterium</name>
    <dbReference type="NCBI Taxonomy" id="1645740"/>
    <lineage>
        <taxon>Bacteria</taxon>
        <taxon>Pseudomonadati</taxon>
        <taxon>Thermomicrobiota</taxon>
        <taxon>Thermomicrobia</taxon>
        <taxon>Thermomicrobiales</taxon>
        <taxon>environmental samples</taxon>
    </lineage>
</organism>
<keyword evidence="1" id="KW-1277">Toxin-antitoxin system</keyword>
<evidence type="ECO:0000256" key="1">
    <source>
        <dbReference type="ARBA" id="ARBA00022649"/>
    </source>
</evidence>
<name>A0A6J4TRC6_9BACT</name>
<sequence length="102" mass="11821">MPVRNRRLILLPEAGRDVQAALHFTRERWGARQRSKYRSLLYDAMRGLIAYPELGPARDDLFPGCRSLPTGQHTVYYRITDAEIVVVRVLHRHQDAGELIRP</sequence>
<dbReference type="EMBL" id="CADCWE010000048">
    <property type="protein sequence ID" value="CAA9530090.1"/>
    <property type="molecule type" value="Genomic_DNA"/>
</dbReference>
<evidence type="ECO:0008006" key="3">
    <source>
        <dbReference type="Google" id="ProtNLM"/>
    </source>
</evidence>
<dbReference type="AlphaFoldDB" id="A0A6J4TRC6"/>
<protein>
    <recommendedName>
        <fullName evidence="3">Toxin</fullName>
    </recommendedName>
</protein>
<evidence type="ECO:0000313" key="2">
    <source>
        <dbReference type="EMBL" id="CAA9530090.1"/>
    </source>
</evidence>